<dbReference type="GO" id="GO:2000134">
    <property type="term" value="P:negative regulation of G1/S transition of mitotic cell cycle"/>
    <property type="evidence" value="ECO:0007669"/>
    <property type="project" value="TreeGrafter"/>
</dbReference>
<proteinExistence type="predicted"/>
<dbReference type="InterPro" id="IPR028309">
    <property type="entry name" value="RB_fam"/>
</dbReference>
<dbReference type="PANTHER" id="PTHR13742:SF17">
    <property type="entry name" value="RE32990P-RELATED"/>
    <property type="match status" value="1"/>
</dbReference>
<name>A0A250XTZ3_9CHLO</name>
<accession>A0A250XTZ3</accession>
<dbReference type="AlphaFoldDB" id="A0A250XTZ3"/>
<organism evidence="2 3">
    <name type="scientific">Chlamydomonas eustigma</name>
    <dbReference type="NCBI Taxonomy" id="1157962"/>
    <lineage>
        <taxon>Eukaryota</taxon>
        <taxon>Viridiplantae</taxon>
        <taxon>Chlorophyta</taxon>
        <taxon>core chlorophytes</taxon>
        <taxon>Chlorophyceae</taxon>
        <taxon>CS clade</taxon>
        <taxon>Chlamydomonadales</taxon>
        <taxon>Chlamydomonadaceae</taxon>
        <taxon>Chlamydomonas</taxon>
    </lineage>
</organism>
<dbReference type="STRING" id="1157962.A0A250XTZ3"/>
<evidence type="ECO:0000313" key="2">
    <source>
        <dbReference type="EMBL" id="GAX86508.1"/>
    </source>
</evidence>
<dbReference type="EMBL" id="BEGY01000339">
    <property type="protein sequence ID" value="GAX86508.1"/>
    <property type="molecule type" value="Genomic_DNA"/>
</dbReference>
<dbReference type="GO" id="GO:0006357">
    <property type="term" value="P:regulation of transcription by RNA polymerase II"/>
    <property type="evidence" value="ECO:0007669"/>
    <property type="project" value="InterPro"/>
</dbReference>
<dbReference type="GO" id="GO:0000785">
    <property type="term" value="C:chromatin"/>
    <property type="evidence" value="ECO:0007669"/>
    <property type="project" value="TreeGrafter"/>
</dbReference>
<dbReference type="GO" id="GO:0000977">
    <property type="term" value="F:RNA polymerase II transcription regulatory region sequence-specific DNA binding"/>
    <property type="evidence" value="ECO:0007669"/>
    <property type="project" value="TreeGrafter"/>
</dbReference>
<dbReference type="PANTHER" id="PTHR13742">
    <property type="entry name" value="RETINOBLASTOMA-ASSOCIATED PROTEIN RB -RELATED"/>
    <property type="match status" value="1"/>
</dbReference>
<dbReference type="GO" id="GO:0030154">
    <property type="term" value="P:cell differentiation"/>
    <property type="evidence" value="ECO:0007669"/>
    <property type="project" value="TreeGrafter"/>
</dbReference>
<reference evidence="2 3" key="1">
    <citation type="submission" date="2017-08" db="EMBL/GenBank/DDBJ databases">
        <title>Acidophilic green algal genome provides insights into adaptation to an acidic environment.</title>
        <authorList>
            <person name="Hirooka S."/>
            <person name="Hirose Y."/>
            <person name="Kanesaki Y."/>
            <person name="Higuchi S."/>
            <person name="Fujiwara T."/>
            <person name="Onuma R."/>
            <person name="Era A."/>
            <person name="Ohbayashi R."/>
            <person name="Uzuka A."/>
            <person name="Nozaki H."/>
            <person name="Yoshikawa H."/>
            <person name="Miyagishima S.Y."/>
        </authorList>
    </citation>
    <scope>NUCLEOTIDE SEQUENCE [LARGE SCALE GENOMIC DNA]</scope>
    <source>
        <strain evidence="2 3">NIES-2499</strain>
    </source>
</reference>
<dbReference type="Pfam" id="PF11934">
    <property type="entry name" value="DUF3452"/>
    <property type="match status" value="1"/>
</dbReference>
<feature type="domain" description="Retinoblastoma-associated protein N-terminal" evidence="1">
    <location>
        <begin position="71"/>
        <end position="203"/>
    </location>
</feature>
<dbReference type="GO" id="GO:0005667">
    <property type="term" value="C:transcription regulator complex"/>
    <property type="evidence" value="ECO:0007669"/>
    <property type="project" value="TreeGrafter"/>
</dbReference>
<evidence type="ECO:0000259" key="1">
    <source>
        <dbReference type="SMART" id="SM01367"/>
    </source>
</evidence>
<dbReference type="OrthoDB" id="844594at2759"/>
<protein>
    <recommendedName>
        <fullName evidence="1">Retinoblastoma-associated protein N-terminal domain-containing protein</fullName>
    </recommendedName>
</protein>
<keyword evidence="3" id="KW-1185">Reference proteome</keyword>
<sequence length="280" mass="31139">MTDIVTEPTMLFELALKTPDDDWLLIQQPYEAAKKFIDECDRKTLDAQHICDVDEDARKACLLFIAKALASRGRPPGSLKSWTISKIISSSSTNAYDFFRELPVTASLLAPFLKAEGSAWPSLESQCHAKEWQRVLINLTLLSKKFKEFTPKFIPDMGVRKPAVLRFGWLLFLNLKSKLIPAFPDLVSCINLLACVINVLVAHAPEGFLAMCQGSPSNPVSAISTTLKTDPGTVNDLMASVDSLLKHMLPCYVSEWRAGSMSNKVKNSTPFTLLFWKGQN</sequence>
<gene>
    <name evidence="2" type="ORF">CEUSTIGMA_g13915.t1</name>
</gene>
<dbReference type="SMART" id="SM01367">
    <property type="entry name" value="DUF3452"/>
    <property type="match status" value="1"/>
</dbReference>
<dbReference type="InterPro" id="IPR024599">
    <property type="entry name" value="RB_N"/>
</dbReference>
<dbReference type="Proteomes" id="UP000232323">
    <property type="component" value="Unassembled WGS sequence"/>
</dbReference>
<comment type="caution">
    <text evidence="2">The sequence shown here is derived from an EMBL/GenBank/DDBJ whole genome shotgun (WGS) entry which is preliminary data.</text>
</comment>
<dbReference type="Gene3D" id="1.10.472.140">
    <property type="match status" value="1"/>
</dbReference>
<evidence type="ECO:0000313" key="3">
    <source>
        <dbReference type="Proteomes" id="UP000232323"/>
    </source>
</evidence>